<protein>
    <recommendedName>
        <fullName evidence="3">Serine aminopeptidase S33 domain-containing protein</fullName>
    </recommendedName>
</protein>
<dbReference type="SUPFAM" id="SSF53474">
    <property type="entry name" value="alpha/beta-Hydrolases"/>
    <property type="match status" value="1"/>
</dbReference>
<evidence type="ECO:0000313" key="4">
    <source>
        <dbReference type="EMBL" id="BDT57091.1"/>
    </source>
</evidence>
<feature type="chain" id="PRO_5047238280" description="Serine aminopeptidase S33 domain-containing protein" evidence="2">
    <location>
        <begin position="24"/>
        <end position="438"/>
    </location>
</feature>
<organism evidence="4 5">
    <name type="scientific">Massilia varians</name>
    <dbReference type="NCBI Taxonomy" id="457921"/>
    <lineage>
        <taxon>Bacteria</taxon>
        <taxon>Pseudomonadati</taxon>
        <taxon>Pseudomonadota</taxon>
        <taxon>Betaproteobacteria</taxon>
        <taxon>Burkholderiales</taxon>
        <taxon>Oxalobacteraceae</taxon>
        <taxon>Telluria group</taxon>
        <taxon>Massilia</taxon>
    </lineage>
</organism>
<feature type="domain" description="Serine aminopeptidase S33" evidence="3">
    <location>
        <begin position="158"/>
        <end position="248"/>
    </location>
</feature>
<dbReference type="InterPro" id="IPR053145">
    <property type="entry name" value="AB_hydrolase_Est10"/>
</dbReference>
<dbReference type="EMBL" id="AP026966">
    <property type="protein sequence ID" value="BDT57091.1"/>
    <property type="molecule type" value="Genomic_DNA"/>
</dbReference>
<dbReference type="InterPro" id="IPR029058">
    <property type="entry name" value="AB_hydrolase_fold"/>
</dbReference>
<evidence type="ECO:0000313" key="5">
    <source>
        <dbReference type="Proteomes" id="UP001163336"/>
    </source>
</evidence>
<feature type="signal peptide" evidence="2">
    <location>
        <begin position="1"/>
        <end position="23"/>
    </location>
</feature>
<accession>A0ABM8C1Q6</accession>
<dbReference type="Pfam" id="PF12146">
    <property type="entry name" value="Hydrolase_4"/>
    <property type="match status" value="1"/>
</dbReference>
<name>A0ABM8C1Q6_9BURK</name>
<keyword evidence="5" id="KW-1185">Reference proteome</keyword>
<dbReference type="InterPro" id="IPR002471">
    <property type="entry name" value="Pept_S9_AS"/>
</dbReference>
<gene>
    <name evidence="4" type="ORF">MasN3_05850</name>
</gene>
<keyword evidence="2" id="KW-0732">Signal</keyword>
<dbReference type="Gene3D" id="3.40.50.1820">
    <property type="entry name" value="alpha/beta hydrolase"/>
    <property type="match status" value="1"/>
</dbReference>
<dbReference type="PANTHER" id="PTHR43265:SF1">
    <property type="entry name" value="ESTERASE ESTD"/>
    <property type="match status" value="1"/>
</dbReference>
<proteinExistence type="predicted"/>
<dbReference type="InterPro" id="IPR022742">
    <property type="entry name" value="Hydrolase_4"/>
</dbReference>
<evidence type="ECO:0000256" key="2">
    <source>
        <dbReference type="SAM" id="SignalP"/>
    </source>
</evidence>
<dbReference type="PROSITE" id="PS00708">
    <property type="entry name" value="PRO_ENDOPEP_SER"/>
    <property type="match status" value="1"/>
</dbReference>
<dbReference type="PANTHER" id="PTHR43265">
    <property type="entry name" value="ESTERASE ESTD"/>
    <property type="match status" value="1"/>
</dbReference>
<reference evidence="4" key="1">
    <citation type="submission" date="2022-11" db="EMBL/GenBank/DDBJ databases">
        <title>Isolation and characterization of PLA-degrading bacterium Massilia sp. from Antarctic soil.</title>
        <authorList>
            <person name="Sato K."/>
            <person name="Gomez-Fuentes C."/>
            <person name="Ahmad S.A."/>
            <person name="Zulkharnain A."/>
        </authorList>
    </citation>
    <scope>NUCLEOTIDE SEQUENCE</scope>
    <source>
        <strain evidence="4">N-3</strain>
    </source>
</reference>
<keyword evidence="1" id="KW-0378">Hydrolase</keyword>
<dbReference type="Proteomes" id="UP001163336">
    <property type="component" value="Chromosome"/>
</dbReference>
<dbReference type="RefSeq" id="WP_281912193.1">
    <property type="nucleotide sequence ID" value="NZ_AP026966.1"/>
</dbReference>
<sequence length="438" mass="46683">MKPSLARLATALVLLALASTASADATIKRYMFSTQKAEDIKTELGKLNVKLSQEWKTPAAGLPMRMTGVGSSGLPTRFLIEQAGGGVHVYAERGRPQHPAAPLPYVTQEVVFDTPDPEVSPVGTLSYPSAGGPFPGVVLVAGTGPHDRDGGMSLHKTLAVLADHLTRQGFAVLRYDKPGVGLTGGKRHPDSTTDDYAADALAAVRFLKIQPNVRASRVGIVGHSEGGIIAAMVAAQAPAELGFIVMLGGTGLPGIDIKSLQDAAARRAEGMDESLVLLNRSQERALFEIAASGRTHPDALAAMRAATLALPPETKTALAIPPEGIPDEAFDALLTPWFRRFLSLDPRHYLNRVSCPVLALGGEKDLQVPPAENLKEIERALTGRSPQSVVRQLPDLNHNLQTARTGKASEYFLIDETIAPTALELMSAWMKKVVRQSE</sequence>
<evidence type="ECO:0000259" key="3">
    <source>
        <dbReference type="Pfam" id="PF12146"/>
    </source>
</evidence>
<evidence type="ECO:0000256" key="1">
    <source>
        <dbReference type="ARBA" id="ARBA00022801"/>
    </source>
</evidence>